<dbReference type="AlphaFoldDB" id="A0A0R3LRG9"/>
<evidence type="ECO:0000259" key="12">
    <source>
        <dbReference type="Pfam" id="PF16192"/>
    </source>
</evidence>
<feature type="domain" description="ArnT-like N-terminal" evidence="11">
    <location>
        <begin position="84"/>
        <end position="238"/>
    </location>
</feature>
<dbReference type="UniPathway" id="UPA00378"/>
<feature type="transmembrane region" description="Helical" evidence="10">
    <location>
        <begin position="156"/>
        <end position="189"/>
    </location>
</feature>
<dbReference type="EMBL" id="LLXZ01000093">
    <property type="protein sequence ID" value="KRR08045.1"/>
    <property type="molecule type" value="Genomic_DNA"/>
</dbReference>
<organism evidence="13 14">
    <name type="scientific">Bradyrhizobium jicamae</name>
    <dbReference type="NCBI Taxonomy" id="280332"/>
    <lineage>
        <taxon>Bacteria</taxon>
        <taxon>Pseudomonadati</taxon>
        <taxon>Pseudomonadota</taxon>
        <taxon>Alphaproteobacteria</taxon>
        <taxon>Hyphomicrobiales</taxon>
        <taxon>Nitrobacteraceae</taxon>
        <taxon>Bradyrhizobium</taxon>
    </lineage>
</organism>
<evidence type="ECO:0000259" key="11">
    <source>
        <dbReference type="Pfam" id="PF02366"/>
    </source>
</evidence>
<feature type="domain" description="Protein O-mannosyl-transferase C-terminal four TM" evidence="12">
    <location>
        <begin position="247"/>
        <end position="419"/>
    </location>
</feature>
<keyword evidence="7 10" id="KW-1133">Transmembrane helix</keyword>
<reference evidence="13 14" key="1">
    <citation type="submission" date="2014-03" db="EMBL/GenBank/DDBJ databases">
        <title>Bradyrhizobium valentinum sp. nov., isolated from effective nodules of Lupinus mariae-josephae, a lupine endemic of basic-lime soils in Eastern Spain.</title>
        <authorList>
            <person name="Duran D."/>
            <person name="Rey L."/>
            <person name="Navarro A."/>
            <person name="Busquets A."/>
            <person name="Imperial J."/>
            <person name="Ruiz-Argueso T."/>
        </authorList>
    </citation>
    <scope>NUCLEOTIDE SEQUENCE [LARGE SCALE GENOMIC DNA]</scope>
    <source>
        <strain evidence="13 14">PAC68</strain>
    </source>
</reference>
<evidence type="ECO:0000256" key="2">
    <source>
        <dbReference type="ARBA" id="ARBA00004922"/>
    </source>
</evidence>
<evidence type="ECO:0000256" key="3">
    <source>
        <dbReference type="ARBA" id="ARBA00007222"/>
    </source>
</evidence>
<dbReference type="InterPro" id="IPR032421">
    <property type="entry name" value="PMT_4TMC"/>
</dbReference>
<dbReference type="GO" id="GO:0004169">
    <property type="term" value="F:dolichyl-phosphate-mannose-protein mannosyltransferase activity"/>
    <property type="evidence" value="ECO:0007669"/>
    <property type="project" value="UniProtKB-UniRule"/>
</dbReference>
<comment type="subcellular location">
    <subcellularLocation>
        <location evidence="10">Cell membrane</location>
    </subcellularLocation>
    <subcellularLocation>
        <location evidence="1">Endomembrane system</location>
        <topology evidence="1">Multi-pass membrane protein</topology>
    </subcellularLocation>
</comment>
<comment type="similarity">
    <text evidence="3 10">Belongs to the glycosyltransferase 39 family.</text>
</comment>
<dbReference type="RefSeq" id="WP_057835966.1">
    <property type="nucleotide sequence ID" value="NZ_LLXZ01000093.1"/>
</dbReference>
<evidence type="ECO:0000256" key="6">
    <source>
        <dbReference type="ARBA" id="ARBA00022692"/>
    </source>
</evidence>
<evidence type="ECO:0000256" key="9">
    <source>
        <dbReference type="ARBA" id="ARBA00093617"/>
    </source>
</evidence>
<dbReference type="OrthoDB" id="9776737at2"/>
<dbReference type="Pfam" id="PF16192">
    <property type="entry name" value="PMT_4TMC"/>
    <property type="match status" value="1"/>
</dbReference>
<protein>
    <recommendedName>
        <fullName evidence="9 10">Polyprenol-phosphate-mannose--protein mannosyltransferase</fullName>
        <ecNumber evidence="10">2.4.1.-</ecNumber>
    </recommendedName>
</protein>
<dbReference type="Proteomes" id="UP000050863">
    <property type="component" value="Unassembled WGS sequence"/>
</dbReference>
<evidence type="ECO:0000256" key="4">
    <source>
        <dbReference type="ARBA" id="ARBA00022676"/>
    </source>
</evidence>
<comment type="function">
    <text evidence="10">Protein O-mannosyltransferase that catalyzes the transfer of a single mannose residue from a polyprenol phospho-mannosyl lipidic donor to the hydroxyl group of selected serine and threonine residues in acceptor proteins.</text>
</comment>
<feature type="transmembrane region" description="Helical" evidence="10">
    <location>
        <begin position="84"/>
        <end position="117"/>
    </location>
</feature>
<feature type="transmembrane region" description="Helical" evidence="10">
    <location>
        <begin position="129"/>
        <end position="150"/>
    </location>
</feature>
<sequence length="420" mass="47007">MMRTGVIAGALFVLAHFAMLIGVTAPEKFYFDEVHYVPAARQMLEPVMPQPMLNPMHPPLAKHFIALSIHAFGDGPLGWRYPGVLFGSLAIVAVYLCGLALFAAQGPAIAASLLAFFNQMLFVQSRIAMLDIFALTFSLFAIAAFMHGFRRERPHLWFALAGIGFGLSAGSKWSGLFVLAVCIVIVAVIRLMQNWRTLFADARPDDWYRPDLWPDFRWWHFAACFLLVPAAVYLATFIPLYGLSVANILEAQRRIFSDNTTTAIAGHTYMSSWPSWPFLVRPVWYLFDKVDDDRIAAVVFLGNPLILWPALIAVAICLRDWIVTRRFDAFLVLAFYFGPLLAWALLPRTLGFIYYYLPAATTASLALVYALKRGSTPTWLLWAYVGIGFAGFAAMLPISAAFIGTSMATFSRLMIFQNWI</sequence>
<keyword evidence="6 10" id="KW-0812">Transmembrane</keyword>
<dbReference type="Pfam" id="PF02366">
    <property type="entry name" value="PMT"/>
    <property type="match status" value="1"/>
</dbReference>
<comment type="caution">
    <text evidence="13">The sequence shown here is derived from an EMBL/GenBank/DDBJ whole genome shotgun (WGS) entry which is preliminary data.</text>
</comment>
<evidence type="ECO:0000313" key="14">
    <source>
        <dbReference type="Proteomes" id="UP000050863"/>
    </source>
</evidence>
<evidence type="ECO:0000313" key="13">
    <source>
        <dbReference type="EMBL" id="KRR08045.1"/>
    </source>
</evidence>
<keyword evidence="4 10" id="KW-0328">Glycosyltransferase</keyword>
<dbReference type="PANTHER" id="PTHR10050">
    <property type="entry name" value="DOLICHYL-PHOSPHATE-MANNOSE--PROTEIN MANNOSYLTRANSFERASE"/>
    <property type="match status" value="1"/>
</dbReference>
<comment type="pathway">
    <text evidence="2 10">Protein modification; protein glycosylation.</text>
</comment>
<evidence type="ECO:0000256" key="5">
    <source>
        <dbReference type="ARBA" id="ARBA00022679"/>
    </source>
</evidence>
<dbReference type="GO" id="GO:0005886">
    <property type="term" value="C:plasma membrane"/>
    <property type="evidence" value="ECO:0007669"/>
    <property type="project" value="UniProtKB-SubCell"/>
</dbReference>
<gene>
    <name evidence="13" type="ORF">CQ12_14400</name>
</gene>
<feature type="transmembrane region" description="Helical" evidence="10">
    <location>
        <begin position="295"/>
        <end position="317"/>
    </location>
</feature>
<evidence type="ECO:0000256" key="8">
    <source>
        <dbReference type="ARBA" id="ARBA00023136"/>
    </source>
</evidence>
<dbReference type="InterPro" id="IPR027005">
    <property type="entry name" value="PMT-like"/>
</dbReference>
<dbReference type="EC" id="2.4.1.-" evidence="10"/>
<keyword evidence="5 10" id="KW-0808">Transferase</keyword>
<feature type="transmembrane region" description="Helical" evidence="10">
    <location>
        <begin position="378"/>
        <end position="403"/>
    </location>
</feature>
<feature type="transmembrane region" description="Helical" evidence="10">
    <location>
        <begin position="352"/>
        <end position="371"/>
    </location>
</feature>
<accession>A0A0R3LRG9</accession>
<keyword evidence="8 10" id="KW-0472">Membrane</keyword>
<dbReference type="GO" id="GO:0012505">
    <property type="term" value="C:endomembrane system"/>
    <property type="evidence" value="ECO:0007669"/>
    <property type="project" value="UniProtKB-SubCell"/>
</dbReference>
<name>A0A0R3LRG9_9BRAD</name>
<feature type="transmembrane region" description="Helical" evidence="10">
    <location>
        <begin position="218"/>
        <end position="241"/>
    </location>
</feature>
<keyword evidence="14" id="KW-1185">Reference proteome</keyword>
<evidence type="ECO:0000256" key="1">
    <source>
        <dbReference type="ARBA" id="ARBA00004127"/>
    </source>
</evidence>
<evidence type="ECO:0000256" key="10">
    <source>
        <dbReference type="RuleBase" id="RU367007"/>
    </source>
</evidence>
<dbReference type="InterPro" id="IPR003342">
    <property type="entry name" value="ArnT-like_N"/>
</dbReference>
<keyword evidence="10" id="KW-1003">Cell membrane</keyword>
<proteinExistence type="inferred from homology"/>
<feature type="transmembrane region" description="Helical" evidence="10">
    <location>
        <begin position="329"/>
        <end position="346"/>
    </location>
</feature>
<dbReference type="STRING" id="280332.CQ12_14400"/>
<evidence type="ECO:0000256" key="7">
    <source>
        <dbReference type="ARBA" id="ARBA00022989"/>
    </source>
</evidence>